<reference evidence="4" key="1">
    <citation type="journal article" date="2018" name="Front. Microbiol.">
        <title>Genome-Based Analysis Reveals the Taxonomy and Diversity of the Family Idiomarinaceae.</title>
        <authorList>
            <person name="Liu Y."/>
            <person name="Lai Q."/>
            <person name="Shao Z."/>
        </authorList>
    </citation>
    <scope>NUCLEOTIDE SEQUENCE [LARGE SCALE GENOMIC DNA]</scope>
    <source>
        <strain evidence="4">SN-14</strain>
    </source>
</reference>
<dbReference type="RefSeq" id="WP_126819622.1">
    <property type="nucleotide sequence ID" value="NZ_PIPS01000001.1"/>
</dbReference>
<keyword evidence="4" id="KW-1185">Reference proteome</keyword>
<sequence length="129" mass="14639">MNWEQQYRRLVQLARTLPPYPDDARDERHLVSGCEAKVWLYVDSSNPDAVVIRFDSASRIVKGLLALIQQRLDGQPLAEIRAFDLDALLRAENLENHLTPSRSNGLRNVAKKLTSDFDAPRSVRSPSAR</sequence>
<dbReference type="PANTHER" id="PTHR43597:SF5">
    <property type="entry name" value="SUFE-LIKE PROTEIN 2, CHLOROPLASTIC"/>
    <property type="match status" value="1"/>
</dbReference>
<comment type="caution">
    <text evidence="3">The sequence shown here is derived from an EMBL/GenBank/DDBJ whole genome shotgun (WGS) entry which is preliminary data.</text>
</comment>
<dbReference type="PANTHER" id="PTHR43597">
    <property type="entry name" value="SULFUR ACCEPTOR PROTEIN CSDE"/>
    <property type="match status" value="1"/>
</dbReference>
<dbReference type="EMBL" id="PIPS01000001">
    <property type="protein sequence ID" value="RUO45270.1"/>
    <property type="molecule type" value="Genomic_DNA"/>
</dbReference>
<dbReference type="InterPro" id="IPR003808">
    <property type="entry name" value="Fe-S_metab-assoc_dom"/>
</dbReference>
<dbReference type="Gene3D" id="3.90.1010.10">
    <property type="match status" value="1"/>
</dbReference>
<dbReference type="Pfam" id="PF02657">
    <property type="entry name" value="SufE"/>
    <property type="match status" value="1"/>
</dbReference>
<dbReference type="Proteomes" id="UP000286680">
    <property type="component" value="Unassembled WGS sequence"/>
</dbReference>
<gene>
    <name evidence="3" type="ORF">CWE23_04465</name>
</gene>
<organism evidence="3 4">
    <name type="scientific">Idiomarina aquatica</name>
    <dbReference type="NCBI Taxonomy" id="1327752"/>
    <lineage>
        <taxon>Bacteria</taxon>
        <taxon>Pseudomonadati</taxon>
        <taxon>Pseudomonadota</taxon>
        <taxon>Gammaproteobacteria</taxon>
        <taxon>Alteromonadales</taxon>
        <taxon>Idiomarinaceae</taxon>
        <taxon>Idiomarina</taxon>
    </lineage>
</organism>
<accession>A0AA94JEK6</accession>
<dbReference type="SUPFAM" id="SSF82649">
    <property type="entry name" value="SufE/NifU"/>
    <property type="match status" value="1"/>
</dbReference>
<proteinExistence type="inferred from homology"/>
<feature type="domain" description="Fe-S metabolism associated" evidence="2">
    <location>
        <begin position="2"/>
        <end position="114"/>
    </location>
</feature>
<protein>
    <submittedName>
        <fullName evidence="3">(Fe-S)-binding protein</fullName>
    </submittedName>
</protein>
<evidence type="ECO:0000259" key="2">
    <source>
        <dbReference type="Pfam" id="PF02657"/>
    </source>
</evidence>
<evidence type="ECO:0000313" key="3">
    <source>
        <dbReference type="EMBL" id="RUO45270.1"/>
    </source>
</evidence>
<evidence type="ECO:0000313" key="4">
    <source>
        <dbReference type="Proteomes" id="UP000286680"/>
    </source>
</evidence>
<comment type="similarity">
    <text evidence="1">Belongs to the SufE family.</text>
</comment>
<dbReference type="AlphaFoldDB" id="A0AA94JEK6"/>
<name>A0AA94JEK6_9GAMM</name>
<evidence type="ECO:0000256" key="1">
    <source>
        <dbReference type="ARBA" id="ARBA00010282"/>
    </source>
</evidence>